<name>A0A481Z6E8_9VIRU</name>
<accession>A0A481Z6E8</accession>
<protein>
    <submittedName>
        <fullName evidence="1">Uncharacterized protein</fullName>
    </submittedName>
</protein>
<evidence type="ECO:0000313" key="1">
    <source>
        <dbReference type="EMBL" id="QBK90972.1"/>
    </source>
</evidence>
<reference evidence="1" key="1">
    <citation type="journal article" date="2019" name="MBio">
        <title>Virus Genomes from Deep Sea Sediments Expand the Ocean Megavirome and Support Independent Origins of Viral Gigantism.</title>
        <authorList>
            <person name="Backstrom D."/>
            <person name="Yutin N."/>
            <person name="Jorgensen S.L."/>
            <person name="Dharamshi J."/>
            <person name="Homa F."/>
            <person name="Zaremba-Niedwiedzka K."/>
            <person name="Spang A."/>
            <person name="Wolf Y.I."/>
            <person name="Koonin E.V."/>
            <person name="Ettema T.J."/>
        </authorList>
    </citation>
    <scope>NUCLEOTIDE SEQUENCE</scope>
</reference>
<organism evidence="1">
    <name type="scientific">Pithovirus LCPAC201</name>
    <dbReference type="NCBI Taxonomy" id="2506591"/>
    <lineage>
        <taxon>Viruses</taxon>
        <taxon>Pithoviruses</taxon>
    </lineage>
</organism>
<sequence>MTTELVVARYPNDKGKLFRSTGGIIFADFSSKIIVVGCDFKNVGVISPLDSSDLKLLARIIVPINDSLARQYKSSGLLAREIIVTPKSIRLPISQPISLFERVFNYIIKNQESEKFNLKSLPQKLKMGINSRIELDKMWTKLHEIIEQNVESTVLLTKRHDQEIKELHVQHDQEILNLQSRQEQEKFDNSTDQKEDKILSRIRELELLIRP</sequence>
<gene>
    <name evidence="1" type="ORF">LCPAC201_02730</name>
</gene>
<proteinExistence type="predicted"/>
<dbReference type="EMBL" id="MK500505">
    <property type="protein sequence ID" value="QBK90972.1"/>
    <property type="molecule type" value="Genomic_DNA"/>
</dbReference>